<protein>
    <recommendedName>
        <fullName evidence="3">Methylamine utilization protein MauD</fullName>
    </recommendedName>
</protein>
<dbReference type="EMBL" id="JBFNXR010000051">
    <property type="protein sequence ID" value="MEW9856243.1"/>
    <property type="molecule type" value="Genomic_DNA"/>
</dbReference>
<keyword evidence="2" id="KW-1185">Reference proteome</keyword>
<evidence type="ECO:0000313" key="2">
    <source>
        <dbReference type="Proteomes" id="UP001556118"/>
    </source>
</evidence>
<proteinExistence type="predicted"/>
<evidence type="ECO:0000313" key="1">
    <source>
        <dbReference type="EMBL" id="MEW9856243.1"/>
    </source>
</evidence>
<sequence>MLIALLFLMGVGTALLIVAVLATRRQMYLDRRALAPVDRFAQASGDEGAEPAPILSVPALDGAVLTIGGATRDRRFQLLLFIEAKSALCDFVVGQAVELCHACDVRLLLFGEGQVQDYAELLARHAINAHDFVLNGSVGEDYLIGPLPSAALLDGLGNIIARGTVQRREQLEMLLVPADRRAETIKGRPH</sequence>
<comment type="caution">
    <text evidence="1">The sequence shown here is derived from an EMBL/GenBank/DDBJ whole genome shotgun (WGS) entry which is preliminary data.</text>
</comment>
<evidence type="ECO:0008006" key="3">
    <source>
        <dbReference type="Google" id="ProtNLM"/>
    </source>
</evidence>
<dbReference type="RefSeq" id="WP_367774615.1">
    <property type="nucleotide sequence ID" value="NZ_JBFNXR010000051.1"/>
</dbReference>
<reference evidence="1 2" key="1">
    <citation type="submission" date="2024-06" db="EMBL/GenBank/DDBJ databases">
        <title>Novosphingobium rhizovicinus M1R2S20.</title>
        <authorList>
            <person name="Sun J.-Q."/>
        </authorList>
    </citation>
    <scope>NUCLEOTIDE SEQUENCE [LARGE SCALE GENOMIC DNA]</scope>
    <source>
        <strain evidence="1 2">M1R2S20</strain>
    </source>
</reference>
<dbReference type="Proteomes" id="UP001556118">
    <property type="component" value="Unassembled WGS sequence"/>
</dbReference>
<accession>A0ABV3REH0</accession>
<organism evidence="1 2">
    <name type="scientific">Novosphingobium rhizovicinum</name>
    <dbReference type="NCBI Taxonomy" id="3228928"/>
    <lineage>
        <taxon>Bacteria</taxon>
        <taxon>Pseudomonadati</taxon>
        <taxon>Pseudomonadota</taxon>
        <taxon>Alphaproteobacteria</taxon>
        <taxon>Sphingomonadales</taxon>
        <taxon>Sphingomonadaceae</taxon>
        <taxon>Novosphingobium</taxon>
    </lineage>
</organism>
<name>A0ABV3REH0_9SPHN</name>
<gene>
    <name evidence="1" type="ORF">ABUH87_13965</name>
</gene>